<dbReference type="PANTHER" id="PTHR48070">
    <property type="entry name" value="ESTERASE OVCA2"/>
    <property type="match status" value="1"/>
</dbReference>
<feature type="domain" description="Serine hydrolase" evidence="3">
    <location>
        <begin position="1"/>
        <end position="262"/>
    </location>
</feature>
<evidence type="ECO:0000259" key="3">
    <source>
        <dbReference type="Pfam" id="PF03959"/>
    </source>
</evidence>
<evidence type="ECO:0000313" key="4">
    <source>
        <dbReference type="EMBL" id="KKK21805.1"/>
    </source>
</evidence>
<reference evidence="4 5" key="1">
    <citation type="submission" date="2015-02" db="EMBL/GenBank/DDBJ databases">
        <title>Draft Genome Sequences of Two Closely-Related Aflatoxigenic Aspergillus Species Obtained from the Cote d'Ivoire.</title>
        <authorList>
            <person name="Moore G.G."/>
            <person name="Beltz S.B."/>
            <person name="Mack B.M."/>
        </authorList>
    </citation>
    <scope>NUCLEOTIDE SEQUENCE [LARGE SCALE GENOMIC DNA]</scope>
    <source>
        <strain evidence="4 5">SRRC1468</strain>
    </source>
</reference>
<dbReference type="InterPro" id="IPR029058">
    <property type="entry name" value="AB_hydrolase_fold"/>
</dbReference>
<organism evidence="4 5">
    <name type="scientific">Aspergillus rambellii</name>
    <dbReference type="NCBI Taxonomy" id="308745"/>
    <lineage>
        <taxon>Eukaryota</taxon>
        <taxon>Fungi</taxon>
        <taxon>Dikarya</taxon>
        <taxon>Ascomycota</taxon>
        <taxon>Pezizomycotina</taxon>
        <taxon>Eurotiomycetes</taxon>
        <taxon>Eurotiomycetidae</taxon>
        <taxon>Eurotiales</taxon>
        <taxon>Aspergillaceae</taxon>
        <taxon>Aspergillus</taxon>
        <taxon>Aspergillus subgen. Nidulantes</taxon>
    </lineage>
</organism>
<accession>A0A0F8WW75</accession>
<dbReference type="AlphaFoldDB" id="A0A0F8WW75"/>
<comment type="caution">
    <text evidence="4">The sequence shown here is derived from an EMBL/GenBank/DDBJ whole genome shotgun (WGS) entry which is preliminary data.</text>
</comment>
<proteinExistence type="predicted"/>
<evidence type="ECO:0000256" key="1">
    <source>
        <dbReference type="ARBA" id="ARBA00022801"/>
    </source>
</evidence>
<dbReference type="GO" id="GO:0019748">
    <property type="term" value="P:secondary metabolic process"/>
    <property type="evidence" value="ECO:0007669"/>
    <property type="project" value="TreeGrafter"/>
</dbReference>
<dbReference type="OrthoDB" id="2094269at2759"/>
<gene>
    <name evidence="4" type="ORF">ARAM_005127</name>
</gene>
<dbReference type="GO" id="GO:0016787">
    <property type="term" value="F:hydrolase activity"/>
    <property type="evidence" value="ECO:0007669"/>
    <property type="project" value="UniProtKB-KW"/>
</dbReference>
<dbReference type="InterPro" id="IPR050593">
    <property type="entry name" value="LovG"/>
</dbReference>
<name>A0A0F8WW75_9EURO</name>
<dbReference type="GO" id="GO:0005737">
    <property type="term" value="C:cytoplasm"/>
    <property type="evidence" value="ECO:0007669"/>
    <property type="project" value="TreeGrafter"/>
</dbReference>
<dbReference type="Proteomes" id="UP000034291">
    <property type="component" value="Unassembled WGS sequence"/>
</dbReference>
<feature type="region of interest" description="Disordered" evidence="2">
    <location>
        <begin position="109"/>
        <end position="134"/>
    </location>
</feature>
<keyword evidence="5" id="KW-1185">Reference proteome</keyword>
<sequence>MKVLCLHGRGTSGAIFRSQLSSIRSRLSDLNLEFDYVDGQYPCGPAPGIDLFYPPPYYSYTEDNTLEAVYRVRSWLTDLIAERGPYDLVLTFSQGCAVAAGMLLLHESEAKSSPQSPQHNGPPEEEEEAKDPAPPAPPFKAAVFICGGASIPILEHIGYHIAPAMRDRDAESRVTLSKMADSSAILSQGSSRWVGLDVPEFQEEDVRKELVGDVKISIPTVHVYGSRDPRYVAGIQLSEACTASKRKVYNHGGGHEIPRFEAVSRTIADLVRWALKAGGGGF</sequence>
<dbReference type="Pfam" id="PF03959">
    <property type="entry name" value="FSH1"/>
    <property type="match status" value="1"/>
</dbReference>
<dbReference type="GO" id="GO:0005634">
    <property type="term" value="C:nucleus"/>
    <property type="evidence" value="ECO:0007669"/>
    <property type="project" value="TreeGrafter"/>
</dbReference>
<keyword evidence="1" id="KW-0378">Hydrolase</keyword>
<evidence type="ECO:0000256" key="2">
    <source>
        <dbReference type="SAM" id="MobiDB-lite"/>
    </source>
</evidence>
<dbReference type="EMBL" id="JZBS01001665">
    <property type="protein sequence ID" value="KKK21805.1"/>
    <property type="molecule type" value="Genomic_DNA"/>
</dbReference>
<dbReference type="Gene3D" id="3.40.50.1820">
    <property type="entry name" value="alpha/beta hydrolase"/>
    <property type="match status" value="1"/>
</dbReference>
<protein>
    <recommendedName>
        <fullName evidence="3">Serine hydrolase domain-containing protein</fullName>
    </recommendedName>
</protein>
<dbReference type="InterPro" id="IPR005645">
    <property type="entry name" value="FSH-like_dom"/>
</dbReference>
<evidence type="ECO:0000313" key="5">
    <source>
        <dbReference type="Proteomes" id="UP000034291"/>
    </source>
</evidence>
<dbReference type="PANTHER" id="PTHR48070:SF7">
    <property type="entry name" value="SERINE HYDROLASE FSH DOMAIN-CONTAINING PROTEIN-RELATED"/>
    <property type="match status" value="1"/>
</dbReference>
<dbReference type="STRING" id="308745.A0A0F8WW75"/>
<dbReference type="SUPFAM" id="SSF53474">
    <property type="entry name" value="alpha/beta-Hydrolases"/>
    <property type="match status" value="1"/>
</dbReference>